<evidence type="ECO:0000259" key="8">
    <source>
        <dbReference type="Pfam" id="PF04106"/>
    </source>
</evidence>
<sequence length="356" mass="38880">MSYANGPAMRGGAPSQTPAATSLFRRLVWEGTVPLEIKIDSKELPAGSDRGLECYYIQAPRISYLPLLLPDIKKHLTDLVLDETNAGILKEDDWHWPIGLLYDYNTISHGLHSTIPPLPGTSTPTQPLRLTLHLVSPPLDKLLLTPSPESCKLSYMGQLKEADFLRWGNTKRVTGLRKQDHDGLWESLKNHNFDDFWRIASKIFPTTTPLSPNASPNPNGTSTFASPPPTALSLPPNSSTLSPSRPPSTDPSGPPVADRDGAYTVRSVPVRIYLPDGPVLQDLVPPLVDERAHTLRQFLRTHLPLLFPPPPSQPQAYALVQGVVCPGDAEMAWLGACMAGADGWVNVCIGLGRPPR</sequence>
<feature type="compositionally biased region" description="Low complexity" evidence="7">
    <location>
        <begin position="231"/>
        <end position="243"/>
    </location>
</feature>
<reference evidence="12" key="2">
    <citation type="submission" date="2015-01" db="EMBL/GenBank/DDBJ databases">
        <title>Evolutionary Origins and Diversification of the Mycorrhizal Mutualists.</title>
        <authorList>
            <consortium name="DOE Joint Genome Institute"/>
            <consortium name="Mycorrhizal Genomics Consortium"/>
            <person name="Kohler A."/>
            <person name="Kuo A."/>
            <person name="Nagy L.G."/>
            <person name="Floudas D."/>
            <person name="Copeland A."/>
            <person name="Barry K.W."/>
            <person name="Cichocki N."/>
            <person name="Veneault-Fourrey C."/>
            <person name="LaButti K."/>
            <person name="Lindquist E.A."/>
            <person name="Lipzen A."/>
            <person name="Lundell T."/>
            <person name="Morin E."/>
            <person name="Murat C."/>
            <person name="Riley R."/>
            <person name="Ohm R."/>
            <person name="Sun H."/>
            <person name="Tunlid A."/>
            <person name="Henrissat B."/>
            <person name="Grigoriev I.V."/>
            <person name="Hibbett D.S."/>
            <person name="Martin F."/>
        </authorList>
    </citation>
    <scope>NUCLEOTIDE SEQUENCE [LARGE SCALE GENOMIC DNA]</scope>
    <source>
        <strain evidence="12">MUT 4182</strain>
    </source>
</reference>
<dbReference type="InterPro" id="IPR048940">
    <property type="entry name" value="ATG5_HBR"/>
</dbReference>
<feature type="domain" description="Autophagy protein ATG5 UblB" evidence="8">
    <location>
        <begin position="268"/>
        <end position="349"/>
    </location>
</feature>
<dbReference type="GO" id="GO:0006995">
    <property type="term" value="P:cellular response to nitrogen starvation"/>
    <property type="evidence" value="ECO:0007669"/>
    <property type="project" value="TreeGrafter"/>
</dbReference>
<dbReference type="GO" id="GO:0019776">
    <property type="term" value="F:Atg8-family ligase activity"/>
    <property type="evidence" value="ECO:0007669"/>
    <property type="project" value="TreeGrafter"/>
</dbReference>
<evidence type="ECO:0000313" key="11">
    <source>
        <dbReference type="EMBL" id="KIO28982.1"/>
    </source>
</evidence>
<dbReference type="InterPro" id="IPR042527">
    <property type="entry name" value="Atg5_UblA_dom_sf"/>
</dbReference>
<dbReference type="Gene3D" id="3.10.20.90">
    <property type="entry name" value="Phosphatidylinositol 3-kinase Catalytic Subunit, Chain A, domain 1"/>
    <property type="match status" value="1"/>
</dbReference>
<dbReference type="Pfam" id="PF20638">
    <property type="entry name" value="ATG5_UblA"/>
    <property type="match status" value="1"/>
</dbReference>
<dbReference type="InterPro" id="IPR042526">
    <property type="entry name" value="Atg5_HR"/>
</dbReference>
<dbReference type="PANTHER" id="PTHR13040:SF2">
    <property type="entry name" value="AUTOPHAGY PROTEIN 5"/>
    <property type="match status" value="1"/>
</dbReference>
<keyword evidence="12" id="KW-1185">Reference proteome</keyword>
<feature type="compositionally biased region" description="Polar residues" evidence="7">
    <location>
        <begin position="208"/>
        <end position="225"/>
    </location>
</feature>
<protein>
    <recommendedName>
        <fullName evidence="6">Autophagy protein 5</fullName>
    </recommendedName>
</protein>
<keyword evidence="4 6" id="KW-0832">Ubl conjugation</keyword>
<dbReference type="OrthoDB" id="272162at2759"/>
<evidence type="ECO:0000256" key="1">
    <source>
        <dbReference type="ARBA" id="ARBA00004623"/>
    </source>
</evidence>
<dbReference type="PANTHER" id="PTHR13040">
    <property type="entry name" value="AUTOPHAGY PROTEIN 5"/>
    <property type="match status" value="1"/>
</dbReference>
<comment type="subunit">
    <text evidence="6">Conjugated with ATG12.</text>
</comment>
<evidence type="ECO:0000256" key="3">
    <source>
        <dbReference type="ARBA" id="ARBA00022499"/>
    </source>
</evidence>
<comment type="subcellular location">
    <subcellularLocation>
        <location evidence="1 6">Preautophagosomal structure membrane</location>
        <topology evidence="1 6">Peripheral membrane protein</topology>
    </subcellularLocation>
</comment>
<dbReference type="InterPro" id="IPR048939">
    <property type="entry name" value="ATG5_UblA"/>
</dbReference>
<organism evidence="11 12">
    <name type="scientific">Tulasnella calospora MUT 4182</name>
    <dbReference type="NCBI Taxonomy" id="1051891"/>
    <lineage>
        <taxon>Eukaryota</taxon>
        <taxon>Fungi</taxon>
        <taxon>Dikarya</taxon>
        <taxon>Basidiomycota</taxon>
        <taxon>Agaricomycotina</taxon>
        <taxon>Agaricomycetes</taxon>
        <taxon>Cantharellales</taxon>
        <taxon>Tulasnellaceae</taxon>
        <taxon>Tulasnella</taxon>
    </lineage>
</organism>
<dbReference type="InterPro" id="IPR007239">
    <property type="entry name" value="Atg5"/>
</dbReference>
<dbReference type="Pfam" id="PF20637">
    <property type="entry name" value="ATG5_HBR"/>
    <property type="match status" value="1"/>
</dbReference>
<gene>
    <name evidence="11" type="ORF">M407DRAFT_21887</name>
</gene>
<proteinExistence type="inferred from homology"/>
<dbReference type="Gene3D" id="1.10.246.190">
    <property type="entry name" value="Autophagy protein Apg5, helix rich domain"/>
    <property type="match status" value="1"/>
</dbReference>
<dbReference type="EMBL" id="KN822988">
    <property type="protein sequence ID" value="KIO28982.1"/>
    <property type="molecule type" value="Genomic_DNA"/>
</dbReference>
<keyword evidence="6" id="KW-0813">Transport</keyword>
<dbReference type="GO" id="GO:0034045">
    <property type="term" value="C:phagophore assembly site membrane"/>
    <property type="evidence" value="ECO:0007669"/>
    <property type="project" value="UniProtKB-SubCell"/>
</dbReference>
<dbReference type="GO" id="GO:0000422">
    <property type="term" value="P:autophagy of mitochondrion"/>
    <property type="evidence" value="ECO:0007669"/>
    <property type="project" value="TreeGrafter"/>
</dbReference>
<evidence type="ECO:0000259" key="9">
    <source>
        <dbReference type="Pfam" id="PF20637"/>
    </source>
</evidence>
<feature type="region of interest" description="Disordered" evidence="7">
    <location>
        <begin position="208"/>
        <end position="261"/>
    </location>
</feature>
<feature type="domain" description="Autophagy protein ATG5 UblA" evidence="10">
    <location>
        <begin position="28"/>
        <end position="133"/>
    </location>
</feature>
<keyword evidence="3 6" id="KW-1017">Isopeptide bond</keyword>
<dbReference type="GO" id="GO:0005776">
    <property type="term" value="C:autophagosome"/>
    <property type="evidence" value="ECO:0007669"/>
    <property type="project" value="TreeGrafter"/>
</dbReference>
<evidence type="ECO:0000256" key="7">
    <source>
        <dbReference type="SAM" id="MobiDB-lite"/>
    </source>
</evidence>
<dbReference type="Pfam" id="PF04106">
    <property type="entry name" value="ATG5_UblB"/>
    <property type="match status" value="1"/>
</dbReference>
<keyword evidence="5 6" id="KW-0072">Autophagy</keyword>
<dbReference type="Proteomes" id="UP000054248">
    <property type="component" value="Unassembled WGS sequence"/>
</dbReference>
<dbReference type="STRING" id="1051891.A0A0C3M5Q1"/>
<dbReference type="GO" id="GO:0044233">
    <property type="term" value="C:mitochondria-associated endoplasmic reticulum membrane contact site"/>
    <property type="evidence" value="ECO:0007669"/>
    <property type="project" value="TreeGrafter"/>
</dbReference>
<dbReference type="HOGENOM" id="CLU_051894_2_1_1"/>
<feature type="compositionally biased region" description="Pro residues" evidence="7">
    <location>
        <begin position="244"/>
        <end position="254"/>
    </location>
</feature>
<accession>A0A0C3M5Q1</accession>
<evidence type="ECO:0000313" key="12">
    <source>
        <dbReference type="Proteomes" id="UP000054248"/>
    </source>
</evidence>
<dbReference type="GO" id="GO:0034274">
    <property type="term" value="C:Atg12-Atg5-Atg16 complex"/>
    <property type="evidence" value="ECO:0007669"/>
    <property type="project" value="TreeGrafter"/>
</dbReference>
<evidence type="ECO:0000256" key="2">
    <source>
        <dbReference type="ARBA" id="ARBA00006910"/>
    </source>
</evidence>
<dbReference type="GO" id="GO:0061908">
    <property type="term" value="C:phagophore"/>
    <property type="evidence" value="ECO:0007669"/>
    <property type="project" value="TreeGrafter"/>
</dbReference>
<evidence type="ECO:0000259" key="10">
    <source>
        <dbReference type="Pfam" id="PF20638"/>
    </source>
</evidence>
<name>A0A0C3M5Q1_9AGAM</name>
<dbReference type="GO" id="GO:0034727">
    <property type="term" value="P:piecemeal microautophagy of the nucleus"/>
    <property type="evidence" value="ECO:0007669"/>
    <property type="project" value="TreeGrafter"/>
</dbReference>
<evidence type="ECO:0000256" key="5">
    <source>
        <dbReference type="ARBA" id="ARBA00023006"/>
    </source>
</evidence>
<evidence type="ECO:0000256" key="6">
    <source>
        <dbReference type="RuleBase" id="RU361202"/>
    </source>
</evidence>
<feature type="domain" description="Autophagy protein ATG5 alpha-helical bundle region" evidence="9">
    <location>
        <begin position="149"/>
        <end position="206"/>
    </location>
</feature>
<dbReference type="Gene3D" id="3.10.20.620">
    <property type="match status" value="1"/>
</dbReference>
<reference evidence="11 12" key="1">
    <citation type="submission" date="2014-04" db="EMBL/GenBank/DDBJ databases">
        <authorList>
            <consortium name="DOE Joint Genome Institute"/>
            <person name="Kuo A."/>
            <person name="Girlanda M."/>
            <person name="Perotto S."/>
            <person name="Kohler A."/>
            <person name="Nagy L.G."/>
            <person name="Floudas D."/>
            <person name="Copeland A."/>
            <person name="Barry K.W."/>
            <person name="Cichocki N."/>
            <person name="Veneault-Fourrey C."/>
            <person name="LaButti K."/>
            <person name="Lindquist E.A."/>
            <person name="Lipzen A."/>
            <person name="Lundell T."/>
            <person name="Morin E."/>
            <person name="Murat C."/>
            <person name="Sun H."/>
            <person name="Tunlid A."/>
            <person name="Henrissat B."/>
            <person name="Grigoriev I.V."/>
            <person name="Hibbett D.S."/>
            <person name="Martin F."/>
            <person name="Nordberg H.P."/>
            <person name="Cantor M.N."/>
            <person name="Hua S.X."/>
        </authorList>
    </citation>
    <scope>NUCLEOTIDE SEQUENCE [LARGE SCALE GENOMIC DNA]</scope>
    <source>
        <strain evidence="11 12">MUT 4182</strain>
    </source>
</reference>
<dbReference type="AlphaFoldDB" id="A0A0C3M5Q1"/>
<keyword evidence="6" id="KW-0472">Membrane</keyword>
<evidence type="ECO:0000256" key="4">
    <source>
        <dbReference type="ARBA" id="ARBA00022843"/>
    </source>
</evidence>
<dbReference type="InterPro" id="IPR048318">
    <property type="entry name" value="ATG5_UblB"/>
</dbReference>
<comment type="similarity">
    <text evidence="2 6">Belongs to the ATG5 family.</text>
</comment>
<comment type="function">
    <text evidence="6">Involved in cytoplasm to vacuole transport (Cvt) and autophagic vesicle formation.</text>
</comment>